<dbReference type="GO" id="GO:0016747">
    <property type="term" value="F:acyltransferase activity, transferring groups other than amino-acyl groups"/>
    <property type="evidence" value="ECO:0007669"/>
    <property type="project" value="InterPro"/>
</dbReference>
<dbReference type="PROSITE" id="PS51186">
    <property type="entry name" value="GNAT"/>
    <property type="match status" value="1"/>
</dbReference>
<feature type="domain" description="N-acetyltransferase" evidence="1">
    <location>
        <begin position="1"/>
        <end position="162"/>
    </location>
</feature>
<dbReference type="Gene3D" id="3.40.630.30">
    <property type="match status" value="1"/>
</dbReference>
<name>A0A4R2FB60_9GAMM</name>
<evidence type="ECO:0000313" key="3">
    <source>
        <dbReference type="Proteomes" id="UP000294832"/>
    </source>
</evidence>
<dbReference type="InterPro" id="IPR016181">
    <property type="entry name" value="Acyl_CoA_acyltransferase"/>
</dbReference>
<dbReference type="AlphaFoldDB" id="A0A4R2FB60"/>
<evidence type="ECO:0000259" key="1">
    <source>
        <dbReference type="PROSITE" id="PS51186"/>
    </source>
</evidence>
<accession>A0A4R2FB60</accession>
<protein>
    <recommendedName>
        <fullName evidence="1">N-acetyltransferase domain-containing protein</fullName>
    </recommendedName>
</protein>
<reference evidence="2 3" key="1">
    <citation type="submission" date="2019-03" db="EMBL/GenBank/DDBJ databases">
        <title>Freshwater and sediment microbial communities from various areas in North America, analyzing microbe dynamics in response to fracking.</title>
        <authorList>
            <person name="Lamendella R."/>
        </authorList>
    </citation>
    <scope>NUCLEOTIDE SEQUENCE [LARGE SCALE GENOMIC DNA]</scope>
    <source>
        <strain evidence="2 3">74A</strain>
    </source>
</reference>
<evidence type="ECO:0000313" key="2">
    <source>
        <dbReference type="EMBL" id="TCN82810.1"/>
    </source>
</evidence>
<proteinExistence type="predicted"/>
<organism evidence="2 3">
    <name type="scientific">Shewanella fodinae</name>
    <dbReference type="NCBI Taxonomy" id="552357"/>
    <lineage>
        <taxon>Bacteria</taxon>
        <taxon>Pseudomonadati</taxon>
        <taxon>Pseudomonadota</taxon>
        <taxon>Gammaproteobacteria</taxon>
        <taxon>Alteromonadales</taxon>
        <taxon>Shewanellaceae</taxon>
        <taxon>Shewanella</taxon>
    </lineage>
</organism>
<dbReference type="EMBL" id="SLWF01000017">
    <property type="protein sequence ID" value="TCN82810.1"/>
    <property type="molecule type" value="Genomic_DNA"/>
</dbReference>
<comment type="caution">
    <text evidence="2">The sequence shown here is derived from an EMBL/GenBank/DDBJ whole genome shotgun (WGS) entry which is preliminary data.</text>
</comment>
<sequence length="165" mass="18752">MNITQATLADLKQIMRLYEQAKVFMAANGNGGQWAEGYPQRELIAAGIDQGKCYLCVDEYEIIATFYFAVEPEPTYKRIDAGQWLNEAPYGVLHRLAVHSDKRGIAGFCLNWCMAQCGNMRIDTHRNNLPMRRVLEKNGYQYCGIIYVRDGSERLAFQKLADSSV</sequence>
<dbReference type="Proteomes" id="UP000294832">
    <property type="component" value="Unassembled WGS sequence"/>
</dbReference>
<gene>
    <name evidence="2" type="ORF">EDC91_11729</name>
</gene>
<dbReference type="InterPro" id="IPR000182">
    <property type="entry name" value="GNAT_dom"/>
</dbReference>
<dbReference type="SUPFAM" id="SSF55729">
    <property type="entry name" value="Acyl-CoA N-acyltransferases (Nat)"/>
    <property type="match status" value="1"/>
</dbReference>
<keyword evidence="3" id="KW-1185">Reference proteome</keyword>
<dbReference type="RefSeq" id="WP_207904285.1">
    <property type="nucleotide sequence ID" value="NZ_SLWF01000017.1"/>
</dbReference>